<comment type="subcellular location">
    <subcellularLocation>
        <location evidence="1">Endoplasmic reticulum membrane</location>
        <topology evidence="1">Single-pass type IV membrane protein</topology>
    </subcellularLocation>
</comment>
<keyword evidence="7" id="KW-0175">Coiled coil</keyword>
<keyword evidence="6 11" id="KW-1133">Transmembrane helix</keyword>
<dbReference type="GO" id="GO:0031201">
    <property type="term" value="C:SNARE complex"/>
    <property type="evidence" value="ECO:0007669"/>
    <property type="project" value="TreeGrafter"/>
</dbReference>
<organism evidence="13 14">
    <name type="scientific">Arthrobotrys musiformis</name>
    <dbReference type="NCBI Taxonomy" id="47236"/>
    <lineage>
        <taxon>Eukaryota</taxon>
        <taxon>Fungi</taxon>
        <taxon>Dikarya</taxon>
        <taxon>Ascomycota</taxon>
        <taxon>Pezizomycotina</taxon>
        <taxon>Orbiliomycetes</taxon>
        <taxon>Orbiliales</taxon>
        <taxon>Orbiliaceae</taxon>
        <taxon>Arthrobotrys</taxon>
    </lineage>
</organism>
<evidence type="ECO:0000256" key="5">
    <source>
        <dbReference type="ARBA" id="ARBA00022892"/>
    </source>
</evidence>
<feature type="transmembrane region" description="Helical" evidence="11">
    <location>
        <begin position="265"/>
        <end position="283"/>
    </location>
</feature>
<evidence type="ECO:0000256" key="11">
    <source>
        <dbReference type="SAM" id="Phobius"/>
    </source>
</evidence>
<evidence type="ECO:0000256" key="7">
    <source>
        <dbReference type="ARBA" id="ARBA00023054"/>
    </source>
</evidence>
<evidence type="ECO:0000259" key="12">
    <source>
        <dbReference type="Pfam" id="PF03908"/>
    </source>
</evidence>
<keyword evidence="5" id="KW-0931">ER-Golgi transport</keyword>
<comment type="caution">
    <text evidence="13">The sequence shown here is derived from an EMBL/GenBank/DDBJ whole genome shotgun (WGS) entry which is preliminary data.</text>
</comment>
<evidence type="ECO:0000256" key="10">
    <source>
        <dbReference type="SAM" id="MobiDB-lite"/>
    </source>
</evidence>
<evidence type="ECO:0000256" key="2">
    <source>
        <dbReference type="ARBA" id="ARBA00022448"/>
    </source>
</evidence>
<name>A0AAV9WJK9_9PEZI</name>
<evidence type="ECO:0000256" key="3">
    <source>
        <dbReference type="ARBA" id="ARBA00022692"/>
    </source>
</evidence>
<evidence type="ECO:0000313" key="13">
    <source>
        <dbReference type="EMBL" id="KAK6509331.1"/>
    </source>
</evidence>
<protein>
    <recommendedName>
        <fullName evidence="12">Sec20 C-terminal domain-containing protein</fullName>
    </recommendedName>
</protein>
<dbReference type="Proteomes" id="UP001370758">
    <property type="component" value="Unassembled WGS sequence"/>
</dbReference>
<dbReference type="AlphaFoldDB" id="A0AAV9WJK9"/>
<comment type="similarity">
    <text evidence="9">Belongs to the SEC20 family.</text>
</comment>
<sequence length="383" mass="42179">MSAASSEISERIAVLTNAYQEVTTYIDRLSNLTAPGTEEARNELAGLIHQSLKEGDAELETLSLQTATLNPSTDPQAALHSRLHKLQEDFKHARTIYRKSLLHSKKSSTLAARREREAILQYQQQPQSTPESPTDDTSLSTSIASLPPGSIYRRPYHSSKKKDTQSDLLTSASSDVTLALRRTHALMTAELTRSHFASSTLAQSTETLKLLGTSYSTFDSVLSKSKGLITNLVKKNKSDMWYYQMSLYSLVGTIAWLVFRRLLWGPVFLVIWLPLRMLVWAVLMPFRGTTDVSVGGGVVGTQSVVGGDVRSEVQKVVESMTVTEEIGAFNAPDIPEESSIKTVVLSNGEEVEIPLETPLEPVAVTGEWVEEVNEGNEGNHDEL</sequence>
<evidence type="ECO:0000256" key="6">
    <source>
        <dbReference type="ARBA" id="ARBA00022989"/>
    </source>
</evidence>
<dbReference type="InterPro" id="IPR056173">
    <property type="entry name" value="Sec20_C"/>
</dbReference>
<keyword evidence="2" id="KW-0813">Transport</keyword>
<dbReference type="GO" id="GO:0005789">
    <property type="term" value="C:endoplasmic reticulum membrane"/>
    <property type="evidence" value="ECO:0007669"/>
    <property type="project" value="UniProtKB-SubCell"/>
</dbReference>
<evidence type="ECO:0000256" key="8">
    <source>
        <dbReference type="ARBA" id="ARBA00023136"/>
    </source>
</evidence>
<evidence type="ECO:0000256" key="1">
    <source>
        <dbReference type="ARBA" id="ARBA00004163"/>
    </source>
</evidence>
<dbReference type="InterPro" id="IPR005606">
    <property type="entry name" value="Sec20"/>
</dbReference>
<feature type="transmembrane region" description="Helical" evidence="11">
    <location>
        <begin position="241"/>
        <end position="259"/>
    </location>
</feature>
<evidence type="ECO:0000256" key="4">
    <source>
        <dbReference type="ARBA" id="ARBA00022824"/>
    </source>
</evidence>
<dbReference type="PANTHER" id="PTHR12825">
    <property type="entry name" value="BNIP1-RELATED"/>
    <property type="match status" value="1"/>
</dbReference>
<feature type="domain" description="Sec20 C-terminal" evidence="12">
    <location>
        <begin position="172"/>
        <end position="262"/>
    </location>
</feature>
<dbReference type="PANTHER" id="PTHR12825:SF0">
    <property type="entry name" value="VESICLE TRANSPORT PROTEIN SEC20"/>
    <property type="match status" value="1"/>
</dbReference>
<dbReference type="Pfam" id="PF03908">
    <property type="entry name" value="Sec20"/>
    <property type="match status" value="1"/>
</dbReference>
<keyword evidence="3 11" id="KW-0812">Transmembrane</keyword>
<reference evidence="13 14" key="1">
    <citation type="submission" date="2023-08" db="EMBL/GenBank/DDBJ databases">
        <authorList>
            <person name="Palmer J.M."/>
        </authorList>
    </citation>
    <scope>NUCLEOTIDE SEQUENCE [LARGE SCALE GENOMIC DNA]</scope>
    <source>
        <strain evidence="13 14">TWF481</strain>
    </source>
</reference>
<keyword evidence="4" id="KW-0256">Endoplasmic reticulum</keyword>
<dbReference type="EMBL" id="JAVHJL010000002">
    <property type="protein sequence ID" value="KAK6509331.1"/>
    <property type="molecule type" value="Genomic_DNA"/>
</dbReference>
<dbReference type="GO" id="GO:0005484">
    <property type="term" value="F:SNAP receptor activity"/>
    <property type="evidence" value="ECO:0007669"/>
    <property type="project" value="InterPro"/>
</dbReference>
<accession>A0AAV9WJK9</accession>
<dbReference type="GO" id="GO:0006890">
    <property type="term" value="P:retrograde vesicle-mediated transport, Golgi to endoplasmic reticulum"/>
    <property type="evidence" value="ECO:0007669"/>
    <property type="project" value="InterPro"/>
</dbReference>
<evidence type="ECO:0000256" key="9">
    <source>
        <dbReference type="ARBA" id="ARBA00037934"/>
    </source>
</evidence>
<keyword evidence="14" id="KW-1185">Reference proteome</keyword>
<evidence type="ECO:0000313" key="14">
    <source>
        <dbReference type="Proteomes" id="UP001370758"/>
    </source>
</evidence>
<feature type="region of interest" description="Disordered" evidence="10">
    <location>
        <begin position="121"/>
        <end position="168"/>
    </location>
</feature>
<proteinExistence type="inferred from homology"/>
<gene>
    <name evidence="13" type="ORF">TWF481_004085</name>
</gene>
<keyword evidence="8 11" id="KW-0472">Membrane</keyword>
<feature type="compositionally biased region" description="Polar residues" evidence="10">
    <location>
        <begin position="128"/>
        <end position="144"/>
    </location>
</feature>